<feature type="transmembrane region" description="Helical" evidence="5">
    <location>
        <begin position="37"/>
        <end position="59"/>
    </location>
</feature>
<evidence type="ECO:0000256" key="2">
    <source>
        <dbReference type="ARBA" id="ARBA00022692"/>
    </source>
</evidence>
<dbReference type="HOGENOM" id="CLU_038957_3_1_11"/>
<feature type="transmembrane region" description="Helical" evidence="5">
    <location>
        <begin position="110"/>
        <end position="133"/>
    </location>
</feature>
<feature type="transmembrane region" description="Helical" evidence="5">
    <location>
        <begin position="139"/>
        <end position="162"/>
    </location>
</feature>
<dbReference type="AlphaFoldDB" id="F8A1I5"/>
<keyword evidence="4 5" id="KW-0472">Membrane</keyword>
<dbReference type="PANTHER" id="PTHR31851">
    <property type="entry name" value="FE(2+)/MN(2+) TRANSPORTER PCL1"/>
    <property type="match status" value="1"/>
</dbReference>
<dbReference type="EMBL" id="CP002665">
    <property type="protein sequence ID" value="AEI12869.1"/>
    <property type="molecule type" value="Genomic_DNA"/>
</dbReference>
<reference evidence="7" key="1">
    <citation type="submission" date="2011-04" db="EMBL/GenBank/DDBJ databases">
        <title>Complete sequence of Cellvibrio gilvus ATCC 13127.</title>
        <authorList>
            <person name="Lucas S."/>
            <person name="Han J."/>
            <person name="Lapidus A."/>
            <person name="Cheng J.-F."/>
            <person name="Goodwin L."/>
            <person name="Pitluck S."/>
            <person name="Peters L."/>
            <person name="Munk A."/>
            <person name="Detter J.C."/>
            <person name="Han C."/>
            <person name="Tapia R."/>
            <person name="Land M."/>
            <person name="Hauser L."/>
            <person name="Kyrpides N."/>
            <person name="Ivanova N."/>
            <person name="Ovchinnikova G."/>
            <person name="Pagani I."/>
            <person name="Mead D."/>
            <person name="Brumm P."/>
            <person name="Woyke T."/>
        </authorList>
    </citation>
    <scope>NUCLEOTIDE SEQUENCE [LARGE SCALE GENOMIC DNA]</scope>
    <source>
        <strain evidence="7">ATCC 13127 / NRRL B-14078</strain>
    </source>
</reference>
<feature type="transmembrane region" description="Helical" evidence="5">
    <location>
        <begin position="65"/>
        <end position="89"/>
    </location>
</feature>
<comment type="subcellular location">
    <subcellularLocation>
        <location evidence="1">Endomembrane system</location>
        <topology evidence="1">Multi-pass membrane protein</topology>
    </subcellularLocation>
</comment>
<dbReference type="GO" id="GO:0030026">
    <property type="term" value="P:intracellular manganese ion homeostasis"/>
    <property type="evidence" value="ECO:0007669"/>
    <property type="project" value="InterPro"/>
</dbReference>
<keyword evidence="7" id="KW-1185">Reference proteome</keyword>
<evidence type="ECO:0000256" key="5">
    <source>
        <dbReference type="SAM" id="Phobius"/>
    </source>
</evidence>
<dbReference type="KEGG" id="cga:Celgi_2370"/>
<protein>
    <recommendedName>
        <fullName evidence="8">VIT family protein</fullName>
    </recommendedName>
</protein>
<dbReference type="Proteomes" id="UP000000485">
    <property type="component" value="Chromosome"/>
</dbReference>
<organism evidence="6 7">
    <name type="scientific">Cellulomonas gilvus (strain ATCC 13127 / NRRL B-14078)</name>
    <name type="common">Cellvibrio gilvus</name>
    <dbReference type="NCBI Taxonomy" id="593907"/>
    <lineage>
        <taxon>Bacteria</taxon>
        <taxon>Bacillati</taxon>
        <taxon>Actinomycetota</taxon>
        <taxon>Actinomycetes</taxon>
        <taxon>Micrococcales</taxon>
        <taxon>Cellulomonadaceae</taxon>
        <taxon>Cellulomonas</taxon>
    </lineage>
</organism>
<evidence type="ECO:0000313" key="6">
    <source>
        <dbReference type="EMBL" id="AEI12869.1"/>
    </source>
</evidence>
<dbReference type="GO" id="GO:0005384">
    <property type="term" value="F:manganese ion transmembrane transporter activity"/>
    <property type="evidence" value="ECO:0007669"/>
    <property type="project" value="InterPro"/>
</dbReference>
<evidence type="ECO:0000256" key="1">
    <source>
        <dbReference type="ARBA" id="ARBA00004127"/>
    </source>
</evidence>
<gene>
    <name evidence="6" type="ordered locus">Celgi_2370</name>
</gene>
<keyword evidence="2 5" id="KW-0812">Transmembrane</keyword>
<evidence type="ECO:0000313" key="7">
    <source>
        <dbReference type="Proteomes" id="UP000000485"/>
    </source>
</evidence>
<dbReference type="GO" id="GO:0012505">
    <property type="term" value="C:endomembrane system"/>
    <property type="evidence" value="ECO:0007669"/>
    <property type="project" value="UniProtKB-SubCell"/>
</dbReference>
<dbReference type="STRING" id="593907.Celgi_2370"/>
<dbReference type="eggNOG" id="COG1814">
    <property type="taxonomic scope" value="Bacteria"/>
</dbReference>
<keyword evidence="3 5" id="KW-1133">Transmembrane helix</keyword>
<dbReference type="Pfam" id="PF01988">
    <property type="entry name" value="VIT1"/>
    <property type="match status" value="1"/>
</dbReference>
<sequence length="195" mass="19563">MTRPGTRAYRGRMTALSTVLWHPSEPLDTARLNGLRAGVLGANDGIVSIAALVVGVAGATPGSRAILTAGFAGLVAGALSMATGEYVSVSSQRDAERAGQVAEHEQVNPWHAAVASLAAFVVGGLIPMLVALLPWGHAVVPAIFVAVALALVGTGAVSARIGGARIAPAVRRNVVGGSLAMIVTYAIGTLVGTVI</sequence>
<evidence type="ECO:0000256" key="4">
    <source>
        <dbReference type="ARBA" id="ARBA00023136"/>
    </source>
</evidence>
<feature type="transmembrane region" description="Helical" evidence="5">
    <location>
        <begin position="174"/>
        <end position="194"/>
    </location>
</feature>
<evidence type="ECO:0008006" key="8">
    <source>
        <dbReference type="Google" id="ProtNLM"/>
    </source>
</evidence>
<proteinExistence type="predicted"/>
<accession>F8A1I5</accession>
<dbReference type="InterPro" id="IPR008217">
    <property type="entry name" value="Ccc1_fam"/>
</dbReference>
<name>F8A1I5_CELGA</name>
<evidence type="ECO:0000256" key="3">
    <source>
        <dbReference type="ARBA" id="ARBA00022989"/>
    </source>
</evidence>